<evidence type="ECO:0000259" key="1">
    <source>
        <dbReference type="Pfam" id="PF13185"/>
    </source>
</evidence>
<dbReference type="InterPro" id="IPR003018">
    <property type="entry name" value="GAF"/>
</dbReference>
<evidence type="ECO:0000313" key="3">
    <source>
        <dbReference type="Proteomes" id="UP001320831"/>
    </source>
</evidence>
<protein>
    <submittedName>
        <fullName evidence="2">GAF domain-containing protein</fullName>
    </submittedName>
</protein>
<dbReference type="InterPro" id="IPR029016">
    <property type="entry name" value="GAF-like_dom_sf"/>
</dbReference>
<dbReference type="Gene3D" id="3.30.450.40">
    <property type="match status" value="1"/>
</dbReference>
<accession>A0ABT2LWZ1</accession>
<gene>
    <name evidence="2" type="ORF">N5A92_25590</name>
</gene>
<keyword evidence="3" id="KW-1185">Reference proteome</keyword>
<dbReference type="Pfam" id="PF13185">
    <property type="entry name" value="GAF_2"/>
    <property type="match status" value="1"/>
</dbReference>
<evidence type="ECO:0000313" key="2">
    <source>
        <dbReference type="EMBL" id="MCT7378387.1"/>
    </source>
</evidence>
<feature type="domain" description="GAF" evidence="1">
    <location>
        <begin position="32"/>
        <end position="147"/>
    </location>
</feature>
<dbReference type="Proteomes" id="UP001320831">
    <property type="component" value="Unassembled WGS sequence"/>
</dbReference>
<organism evidence="2 3">
    <name type="scientific">Chelativorans salis</name>
    <dbReference type="NCBI Taxonomy" id="2978478"/>
    <lineage>
        <taxon>Bacteria</taxon>
        <taxon>Pseudomonadati</taxon>
        <taxon>Pseudomonadota</taxon>
        <taxon>Alphaproteobacteria</taxon>
        <taxon>Hyphomicrobiales</taxon>
        <taxon>Phyllobacteriaceae</taxon>
        <taxon>Chelativorans</taxon>
    </lineage>
</organism>
<sequence length="167" mass="18273">MTDIDGALAAFDHALSLAKEPEAPFDALFALTQALVGAKLFTFTTVDMERKLARRAYTSDPKSYPASGTKPVRQDRWFEQVHDARRMFVANRLADIAKVFPDYALIGALGCGSVINLPVVLGDELVGTVNILHGEEHYTPERQALVEKVLPVPAKAAYLAGRYLSRG</sequence>
<reference evidence="2 3" key="1">
    <citation type="submission" date="2022-09" db="EMBL/GenBank/DDBJ databases">
        <title>Chelativorans salina sp. nov., a novel slightly halophilic bacterium isolated from a saline lake sediment enrichment.</title>
        <authorList>
            <person name="Gao L."/>
            <person name="Fang B.-Z."/>
            <person name="Li W.-J."/>
        </authorList>
    </citation>
    <scope>NUCLEOTIDE SEQUENCE [LARGE SCALE GENOMIC DNA]</scope>
    <source>
        <strain evidence="2 3">EGI FJ00035</strain>
    </source>
</reference>
<dbReference type="SUPFAM" id="SSF55781">
    <property type="entry name" value="GAF domain-like"/>
    <property type="match status" value="1"/>
</dbReference>
<comment type="caution">
    <text evidence="2">The sequence shown here is derived from an EMBL/GenBank/DDBJ whole genome shotgun (WGS) entry which is preliminary data.</text>
</comment>
<dbReference type="EMBL" id="JAOCZP010000013">
    <property type="protein sequence ID" value="MCT7378387.1"/>
    <property type="molecule type" value="Genomic_DNA"/>
</dbReference>
<proteinExistence type="predicted"/>
<name>A0ABT2LWZ1_9HYPH</name>